<comment type="caution">
    <text evidence="1">The sequence shown here is derived from an EMBL/GenBank/DDBJ whole genome shotgun (WGS) entry which is preliminary data.</text>
</comment>
<reference evidence="1 2" key="1">
    <citation type="journal article" date="2021" name="Elife">
        <title>Chloroplast acquisition without the gene transfer in kleptoplastic sea slugs, Plakobranchus ocellatus.</title>
        <authorList>
            <person name="Maeda T."/>
            <person name="Takahashi S."/>
            <person name="Yoshida T."/>
            <person name="Shimamura S."/>
            <person name="Takaki Y."/>
            <person name="Nagai Y."/>
            <person name="Toyoda A."/>
            <person name="Suzuki Y."/>
            <person name="Arimoto A."/>
            <person name="Ishii H."/>
            <person name="Satoh N."/>
            <person name="Nishiyama T."/>
            <person name="Hasebe M."/>
            <person name="Maruyama T."/>
            <person name="Minagawa J."/>
            <person name="Obokata J."/>
            <person name="Shigenobu S."/>
        </authorList>
    </citation>
    <scope>NUCLEOTIDE SEQUENCE [LARGE SCALE GENOMIC DNA]</scope>
</reference>
<organism evidence="1 2">
    <name type="scientific">Plakobranchus ocellatus</name>
    <dbReference type="NCBI Taxonomy" id="259542"/>
    <lineage>
        <taxon>Eukaryota</taxon>
        <taxon>Metazoa</taxon>
        <taxon>Spiralia</taxon>
        <taxon>Lophotrochozoa</taxon>
        <taxon>Mollusca</taxon>
        <taxon>Gastropoda</taxon>
        <taxon>Heterobranchia</taxon>
        <taxon>Euthyneura</taxon>
        <taxon>Panpulmonata</taxon>
        <taxon>Sacoglossa</taxon>
        <taxon>Placobranchoidea</taxon>
        <taxon>Plakobranchidae</taxon>
        <taxon>Plakobranchus</taxon>
    </lineage>
</organism>
<dbReference type="Proteomes" id="UP000735302">
    <property type="component" value="Unassembled WGS sequence"/>
</dbReference>
<evidence type="ECO:0000313" key="1">
    <source>
        <dbReference type="EMBL" id="GFO06567.1"/>
    </source>
</evidence>
<sequence>MRSKRTETPSHPCKRRLEKQVFTSSLKDPWTTGASLGRSGNLLSVLWLTPDCMPGSEILKFRDNRYVLCLPHTRQEIVEVINFSKAFHFTFDLLMACFS</sequence>
<gene>
    <name evidence="1" type="ORF">PoB_003307200</name>
</gene>
<keyword evidence="2" id="KW-1185">Reference proteome</keyword>
<dbReference type="EMBL" id="BLXT01003778">
    <property type="protein sequence ID" value="GFO06567.1"/>
    <property type="molecule type" value="Genomic_DNA"/>
</dbReference>
<evidence type="ECO:0000313" key="2">
    <source>
        <dbReference type="Proteomes" id="UP000735302"/>
    </source>
</evidence>
<dbReference type="AlphaFoldDB" id="A0AAV4AI21"/>
<proteinExistence type="predicted"/>
<protein>
    <submittedName>
        <fullName evidence="1">Uncharacterized protein</fullName>
    </submittedName>
</protein>
<accession>A0AAV4AI21</accession>
<name>A0AAV4AI21_9GAST</name>